<reference evidence="2 3" key="1">
    <citation type="submission" date="2024-02" db="EMBL/GenBank/DDBJ databases">
        <authorList>
            <person name="Chen Y."/>
            <person name="Shah S."/>
            <person name="Dougan E. K."/>
            <person name="Thang M."/>
            <person name="Chan C."/>
        </authorList>
    </citation>
    <scope>NUCLEOTIDE SEQUENCE [LARGE SCALE GENOMIC DNA]</scope>
</reference>
<organism evidence="2 3">
    <name type="scientific">Durusdinium trenchii</name>
    <dbReference type="NCBI Taxonomy" id="1381693"/>
    <lineage>
        <taxon>Eukaryota</taxon>
        <taxon>Sar</taxon>
        <taxon>Alveolata</taxon>
        <taxon>Dinophyceae</taxon>
        <taxon>Suessiales</taxon>
        <taxon>Symbiodiniaceae</taxon>
        <taxon>Durusdinium</taxon>
    </lineage>
</organism>
<evidence type="ECO:0000313" key="2">
    <source>
        <dbReference type="EMBL" id="CAK9070927.1"/>
    </source>
</evidence>
<evidence type="ECO:0000256" key="1">
    <source>
        <dbReference type="SAM" id="MobiDB-lite"/>
    </source>
</evidence>
<gene>
    <name evidence="2" type="ORF">SCF082_LOCUS35186</name>
</gene>
<dbReference type="EMBL" id="CAXAMM010033223">
    <property type="protein sequence ID" value="CAK9070927.1"/>
    <property type="molecule type" value="Genomic_DNA"/>
</dbReference>
<keyword evidence="3" id="KW-1185">Reference proteome</keyword>
<protein>
    <submittedName>
        <fullName evidence="2">Uncharacterized protein</fullName>
    </submittedName>
</protein>
<evidence type="ECO:0000313" key="3">
    <source>
        <dbReference type="Proteomes" id="UP001642464"/>
    </source>
</evidence>
<accession>A0ABP0P602</accession>
<name>A0ABP0P602_9DINO</name>
<dbReference type="Proteomes" id="UP001642464">
    <property type="component" value="Unassembled WGS sequence"/>
</dbReference>
<sequence length="329" mass="36352">MPTLSEQKRRRREQLSREQASMQRWWEKAPTMPGEACTAAQRRLAEKEHYTGACRLLQSSSLSRIGLDAGDYCISPPLQATRLLASRSHEELTIPKRGADFRAETEWRLHLRPASPSGLGTALPPISAAPRVVQDIILKLIMKHGPAAGALGGRLGDVLGPDPWALLASFVGLLGASYAVRGCEVWGSGGKPRRRSSIFPPSTEENLSDKSRCKDYGHQARLLDFEMIPDDALLAFLAHPPCSRCRRASPIATRPFASSIAPLGRSRWCQGVTKDRGCPWNEYRSWTGSTAWGDFRSNEAGVEVIKAQVLQVLKLVWWHGGDIQRPVVD</sequence>
<comment type="caution">
    <text evidence="2">The sequence shown here is derived from an EMBL/GenBank/DDBJ whole genome shotgun (WGS) entry which is preliminary data.</text>
</comment>
<feature type="region of interest" description="Disordered" evidence="1">
    <location>
        <begin position="1"/>
        <end position="22"/>
    </location>
</feature>
<proteinExistence type="predicted"/>